<dbReference type="OMA" id="QIGGCVI"/>
<dbReference type="PANTHER" id="PTHR43791">
    <property type="entry name" value="PERMEASE-RELATED"/>
    <property type="match status" value="1"/>
</dbReference>
<keyword evidence="2" id="KW-0813">Transport</keyword>
<sequence length="497" mass="55376">MSSNEVNIEKNEVAIKYVDDGFVATDPIQTLKEKKLQNGLLLKVDIILVGMISLIMLVNQWDRGNIGNARLMGLQSDLHITNGQFYNVLSLYYVGYMLFIIPAYLTVRSFKANRQIGGCVILFATFSCCTAAAKNAATVLALRVLIGAATAFLQSLSLYTSLWYKRDEVATRSGLFYSASTIAGGFSGLIAYAIQQNLDGSLGYAAWQWLFIIQGCVGIFVGICSWILLPNPPDQIQGKKHWLFSQEEIELAVERLKTYNTVGAGFDWVQVLVAFKDPKLYLFSLINIGISLSLSSISSFLPTFINDFNYSPVQTQLFSIIPYACAFVTLLVLNIASDRLNIKAPFLMLCHTICIVGYIILMLVTNDKVKLFGTCLITTGVFPSFTIVGAWTGINIGGFTKRAITWAVTQVVGQCFSIMASHIYTDPPRYLKGHSICLAFQVVALLSTCVVWFWMRRLNEKKDQEAEHHRTAGTIDPQSSLSLEEAYDYHPNFRYIL</sequence>
<feature type="domain" description="Major facilitator superfamily (MFS) profile" evidence="7">
    <location>
        <begin position="48"/>
        <end position="497"/>
    </location>
</feature>
<feature type="transmembrane region" description="Helical" evidence="6">
    <location>
        <begin position="280"/>
        <end position="305"/>
    </location>
</feature>
<evidence type="ECO:0000313" key="8">
    <source>
        <dbReference type="EMBL" id="EHK42199.1"/>
    </source>
</evidence>
<evidence type="ECO:0000259" key="7">
    <source>
        <dbReference type="PROSITE" id="PS50850"/>
    </source>
</evidence>
<evidence type="ECO:0000256" key="4">
    <source>
        <dbReference type="ARBA" id="ARBA00022989"/>
    </source>
</evidence>
<dbReference type="EMBL" id="ABDG02000027">
    <property type="protein sequence ID" value="EHK42199.1"/>
    <property type="molecule type" value="Genomic_DNA"/>
</dbReference>
<dbReference type="Gene3D" id="1.20.1250.20">
    <property type="entry name" value="MFS general substrate transporter like domains"/>
    <property type="match status" value="2"/>
</dbReference>
<organism evidence="8 9">
    <name type="scientific">Hypocrea atroviridis (strain ATCC 20476 / IMI 206040)</name>
    <name type="common">Trichoderma atroviride</name>
    <dbReference type="NCBI Taxonomy" id="452589"/>
    <lineage>
        <taxon>Eukaryota</taxon>
        <taxon>Fungi</taxon>
        <taxon>Dikarya</taxon>
        <taxon>Ascomycota</taxon>
        <taxon>Pezizomycotina</taxon>
        <taxon>Sordariomycetes</taxon>
        <taxon>Hypocreomycetidae</taxon>
        <taxon>Hypocreales</taxon>
        <taxon>Hypocreaceae</taxon>
        <taxon>Trichoderma</taxon>
    </lineage>
</organism>
<dbReference type="eggNOG" id="KOG2533">
    <property type="taxonomic scope" value="Eukaryota"/>
</dbReference>
<dbReference type="AlphaFoldDB" id="G9P5X5"/>
<feature type="transmembrane region" description="Helical" evidence="6">
    <location>
        <begin position="206"/>
        <end position="229"/>
    </location>
</feature>
<feature type="transmembrane region" description="Helical" evidence="6">
    <location>
        <begin position="174"/>
        <end position="194"/>
    </location>
</feature>
<dbReference type="GO" id="GO:0016020">
    <property type="term" value="C:membrane"/>
    <property type="evidence" value="ECO:0007669"/>
    <property type="project" value="UniProtKB-SubCell"/>
</dbReference>
<evidence type="ECO:0000256" key="6">
    <source>
        <dbReference type="SAM" id="Phobius"/>
    </source>
</evidence>
<dbReference type="Proteomes" id="UP000005426">
    <property type="component" value="Unassembled WGS sequence"/>
</dbReference>
<feature type="transmembrane region" description="Helical" evidence="6">
    <location>
        <begin position="430"/>
        <end position="454"/>
    </location>
</feature>
<name>G9P5X5_HYPAI</name>
<dbReference type="SUPFAM" id="SSF103473">
    <property type="entry name" value="MFS general substrate transporter"/>
    <property type="match status" value="1"/>
</dbReference>
<feature type="transmembrane region" description="Helical" evidence="6">
    <location>
        <begin position="371"/>
        <end position="391"/>
    </location>
</feature>
<protein>
    <recommendedName>
        <fullName evidence="7">Major facilitator superfamily (MFS) profile domain-containing protein</fullName>
    </recommendedName>
</protein>
<dbReference type="InterPro" id="IPR011701">
    <property type="entry name" value="MFS"/>
</dbReference>
<dbReference type="PANTHER" id="PTHR43791:SF36">
    <property type="entry name" value="TRANSPORTER, PUTATIVE (AFU_ORTHOLOGUE AFUA_6G08340)-RELATED"/>
    <property type="match status" value="1"/>
</dbReference>
<gene>
    <name evidence="8" type="ORF">TRIATDRAFT_32013</name>
</gene>
<reference evidence="8 9" key="1">
    <citation type="journal article" date="2011" name="Genome Biol.">
        <title>Comparative genome sequence analysis underscores mycoparasitism as the ancestral life style of Trichoderma.</title>
        <authorList>
            <person name="Kubicek C.P."/>
            <person name="Herrera-Estrella A."/>
            <person name="Seidl-Seiboth V."/>
            <person name="Martinez D.A."/>
            <person name="Druzhinina I.S."/>
            <person name="Thon M."/>
            <person name="Zeilinger S."/>
            <person name="Casas-Flores S."/>
            <person name="Horwitz B.A."/>
            <person name="Mukherjee P.K."/>
            <person name="Mukherjee M."/>
            <person name="Kredics L."/>
            <person name="Alcaraz L.D."/>
            <person name="Aerts A."/>
            <person name="Antal Z."/>
            <person name="Atanasova L."/>
            <person name="Cervantes-Badillo M.G."/>
            <person name="Challacombe J."/>
            <person name="Chertkov O."/>
            <person name="McCluskey K."/>
            <person name="Coulpier F."/>
            <person name="Deshpande N."/>
            <person name="von Doehren H."/>
            <person name="Ebbole D.J."/>
            <person name="Esquivel-Naranjo E.U."/>
            <person name="Fekete E."/>
            <person name="Flipphi M."/>
            <person name="Glaser F."/>
            <person name="Gomez-Rodriguez E.Y."/>
            <person name="Gruber S."/>
            <person name="Han C."/>
            <person name="Henrissat B."/>
            <person name="Hermosa R."/>
            <person name="Hernandez-Onate M."/>
            <person name="Karaffa L."/>
            <person name="Kosti I."/>
            <person name="Le Crom S."/>
            <person name="Lindquist E."/>
            <person name="Lucas S."/>
            <person name="Luebeck M."/>
            <person name="Luebeck P.S."/>
            <person name="Margeot A."/>
            <person name="Metz B."/>
            <person name="Misra M."/>
            <person name="Nevalainen H."/>
            <person name="Omann M."/>
            <person name="Packer N."/>
            <person name="Perrone G."/>
            <person name="Uresti-Rivera E.E."/>
            <person name="Salamov A."/>
            <person name="Schmoll M."/>
            <person name="Seiboth B."/>
            <person name="Shapiro H."/>
            <person name="Sukno S."/>
            <person name="Tamayo-Ramos J.A."/>
            <person name="Tisch D."/>
            <person name="Wiest A."/>
            <person name="Wilkinson H.H."/>
            <person name="Zhang M."/>
            <person name="Coutinho P.M."/>
            <person name="Kenerley C.M."/>
            <person name="Monte E."/>
            <person name="Baker S.E."/>
            <person name="Grigoriev I.V."/>
        </authorList>
    </citation>
    <scope>NUCLEOTIDE SEQUENCE [LARGE SCALE GENOMIC DNA]</scope>
    <source>
        <strain evidence="9">ATCC 20476 / IMI 206040</strain>
    </source>
</reference>
<dbReference type="Pfam" id="PF07690">
    <property type="entry name" value="MFS_1"/>
    <property type="match status" value="1"/>
</dbReference>
<feature type="transmembrane region" description="Helical" evidence="6">
    <location>
        <begin position="40"/>
        <end position="58"/>
    </location>
</feature>
<feature type="transmembrane region" description="Helical" evidence="6">
    <location>
        <begin position="317"/>
        <end position="337"/>
    </location>
</feature>
<dbReference type="GeneID" id="25783500"/>
<feature type="transmembrane region" description="Helical" evidence="6">
    <location>
        <begin position="85"/>
        <end position="104"/>
    </location>
</feature>
<evidence type="ECO:0000313" key="9">
    <source>
        <dbReference type="Proteomes" id="UP000005426"/>
    </source>
</evidence>
<dbReference type="KEGG" id="tatv:25783500"/>
<accession>G9P5X5</accession>
<evidence type="ECO:0000256" key="5">
    <source>
        <dbReference type="ARBA" id="ARBA00023136"/>
    </source>
</evidence>
<keyword evidence="3 6" id="KW-0812">Transmembrane</keyword>
<dbReference type="OrthoDB" id="2985014at2759"/>
<feature type="transmembrane region" description="Helical" evidence="6">
    <location>
        <begin position="344"/>
        <end position="365"/>
    </location>
</feature>
<dbReference type="InterPro" id="IPR020846">
    <property type="entry name" value="MFS_dom"/>
</dbReference>
<feature type="transmembrane region" description="Helical" evidence="6">
    <location>
        <begin position="403"/>
        <end position="424"/>
    </location>
</feature>
<keyword evidence="5 6" id="KW-0472">Membrane</keyword>
<comment type="subcellular location">
    <subcellularLocation>
        <location evidence="1">Membrane</location>
        <topology evidence="1">Multi-pass membrane protein</topology>
    </subcellularLocation>
</comment>
<evidence type="ECO:0000256" key="1">
    <source>
        <dbReference type="ARBA" id="ARBA00004141"/>
    </source>
</evidence>
<keyword evidence="4 6" id="KW-1133">Transmembrane helix</keyword>
<evidence type="ECO:0000256" key="2">
    <source>
        <dbReference type="ARBA" id="ARBA00022448"/>
    </source>
</evidence>
<dbReference type="FunFam" id="1.20.1250.20:FF:000013">
    <property type="entry name" value="MFS general substrate transporter"/>
    <property type="match status" value="1"/>
</dbReference>
<keyword evidence="9" id="KW-1185">Reference proteome</keyword>
<dbReference type="InterPro" id="IPR036259">
    <property type="entry name" value="MFS_trans_sf"/>
</dbReference>
<feature type="transmembrane region" description="Helical" evidence="6">
    <location>
        <begin position="116"/>
        <end position="133"/>
    </location>
</feature>
<feature type="transmembrane region" description="Helical" evidence="6">
    <location>
        <begin position="139"/>
        <end position="162"/>
    </location>
</feature>
<dbReference type="PROSITE" id="PS50850">
    <property type="entry name" value="MFS"/>
    <property type="match status" value="1"/>
</dbReference>
<dbReference type="GO" id="GO:0022857">
    <property type="term" value="F:transmembrane transporter activity"/>
    <property type="evidence" value="ECO:0007669"/>
    <property type="project" value="InterPro"/>
</dbReference>
<proteinExistence type="predicted"/>
<comment type="caution">
    <text evidence="8">The sequence shown here is derived from an EMBL/GenBank/DDBJ whole genome shotgun (WGS) entry which is preliminary data.</text>
</comment>
<dbReference type="HOGENOM" id="CLU_001265_0_1_1"/>
<evidence type="ECO:0000256" key="3">
    <source>
        <dbReference type="ARBA" id="ARBA00022692"/>
    </source>
</evidence>